<feature type="region of interest" description="Disordered" evidence="1">
    <location>
        <begin position="1"/>
        <end position="31"/>
    </location>
</feature>
<dbReference type="AlphaFoldDB" id="A0ABD1ZMY8"/>
<dbReference type="Proteomes" id="UP001605036">
    <property type="component" value="Unassembled WGS sequence"/>
</dbReference>
<protein>
    <submittedName>
        <fullName evidence="2">Uncharacterized protein</fullName>
    </submittedName>
</protein>
<evidence type="ECO:0000313" key="2">
    <source>
        <dbReference type="EMBL" id="KAL2652814.1"/>
    </source>
</evidence>
<organism evidence="2 3">
    <name type="scientific">Riccia fluitans</name>
    <dbReference type="NCBI Taxonomy" id="41844"/>
    <lineage>
        <taxon>Eukaryota</taxon>
        <taxon>Viridiplantae</taxon>
        <taxon>Streptophyta</taxon>
        <taxon>Embryophyta</taxon>
        <taxon>Marchantiophyta</taxon>
        <taxon>Marchantiopsida</taxon>
        <taxon>Marchantiidae</taxon>
        <taxon>Marchantiales</taxon>
        <taxon>Ricciaceae</taxon>
        <taxon>Riccia</taxon>
    </lineage>
</organism>
<comment type="caution">
    <text evidence="2">The sequence shown here is derived from an EMBL/GenBank/DDBJ whole genome shotgun (WGS) entry which is preliminary data.</text>
</comment>
<reference evidence="2 3" key="1">
    <citation type="submission" date="2024-09" db="EMBL/GenBank/DDBJ databases">
        <title>Chromosome-scale assembly of Riccia fluitans.</title>
        <authorList>
            <person name="Paukszto L."/>
            <person name="Sawicki J."/>
            <person name="Karawczyk K."/>
            <person name="Piernik-Szablinska J."/>
            <person name="Szczecinska M."/>
            <person name="Mazdziarz M."/>
        </authorList>
    </citation>
    <scope>NUCLEOTIDE SEQUENCE [LARGE SCALE GENOMIC DNA]</scope>
    <source>
        <strain evidence="2">Rf_01</strain>
        <tissue evidence="2">Aerial parts of the thallus</tissue>
    </source>
</reference>
<evidence type="ECO:0000313" key="3">
    <source>
        <dbReference type="Proteomes" id="UP001605036"/>
    </source>
</evidence>
<proteinExistence type="predicted"/>
<name>A0ABD1ZMY8_9MARC</name>
<evidence type="ECO:0000256" key="1">
    <source>
        <dbReference type="SAM" id="MobiDB-lite"/>
    </source>
</evidence>
<accession>A0ABD1ZMY8</accession>
<feature type="compositionally biased region" description="Basic and acidic residues" evidence="1">
    <location>
        <begin position="1"/>
        <end position="17"/>
    </location>
</feature>
<dbReference type="EMBL" id="JBHFFA010000001">
    <property type="protein sequence ID" value="KAL2652814.1"/>
    <property type="molecule type" value="Genomic_DNA"/>
</dbReference>
<gene>
    <name evidence="2" type="ORF">R1flu_020942</name>
</gene>
<keyword evidence="3" id="KW-1185">Reference proteome</keyword>
<sequence>MDRSDQQGDTKPSRDANDGDIADGPKTTISTDNCTIVQTNENCRNRETIEALDSVGENVKQPSTSGEKLCIWIRLKCGTNGHTIPGSDKWETEETIIVRNGAHILFTKQLRLES</sequence>